<dbReference type="AlphaFoldDB" id="A0A6G1MP57"/>
<dbReference type="GO" id="GO:0046486">
    <property type="term" value="P:glycerolipid metabolic process"/>
    <property type="evidence" value="ECO:0007669"/>
    <property type="project" value="UniProtKB-ARBA"/>
</dbReference>
<evidence type="ECO:0008006" key="8">
    <source>
        <dbReference type="Google" id="ProtNLM"/>
    </source>
</evidence>
<comment type="caution">
    <text evidence="5">Lacks conserved residue(s) required for the propagation of feature annotation.</text>
</comment>
<evidence type="ECO:0000256" key="5">
    <source>
        <dbReference type="PROSITE-ProRule" id="PRU01161"/>
    </source>
</evidence>
<accession>A0A6G1MP57</accession>
<dbReference type="Proteomes" id="UP000483672">
    <property type="component" value="Unassembled WGS sequence"/>
</dbReference>
<keyword evidence="2 5" id="KW-0442">Lipid degradation</keyword>
<evidence type="ECO:0000256" key="3">
    <source>
        <dbReference type="ARBA" id="ARBA00023098"/>
    </source>
</evidence>
<evidence type="ECO:0000256" key="2">
    <source>
        <dbReference type="ARBA" id="ARBA00022963"/>
    </source>
</evidence>
<protein>
    <recommendedName>
        <fullName evidence="8">PNPLA domain-containing protein</fullName>
    </recommendedName>
</protein>
<keyword evidence="1 5" id="KW-0378">Hydrolase</keyword>
<feature type="active site" description="Nucleophile" evidence="5">
    <location>
        <position position="437"/>
    </location>
</feature>
<dbReference type="CDD" id="cd07199">
    <property type="entry name" value="Pat17_PNPLA8_PNPLA9_like"/>
    <property type="match status" value="1"/>
</dbReference>
<gene>
    <name evidence="6" type="ORF">TWF191_003890</name>
</gene>
<reference evidence="6 7" key="1">
    <citation type="submission" date="2019-06" db="EMBL/GenBank/DDBJ databases">
        <authorList>
            <person name="Palmer J.M."/>
        </authorList>
    </citation>
    <scope>NUCLEOTIDE SEQUENCE [LARGE SCALE GENOMIC DNA]</scope>
    <source>
        <strain evidence="6 7">TWF191</strain>
    </source>
</reference>
<evidence type="ECO:0000256" key="4">
    <source>
        <dbReference type="PROSITE-ProRule" id="PRU00175"/>
    </source>
</evidence>
<proteinExistence type="predicted"/>
<dbReference type="PANTHER" id="PTHR24185:SF1">
    <property type="entry name" value="CALCIUM-INDEPENDENT PHOSPHOLIPASE A2-GAMMA"/>
    <property type="match status" value="1"/>
</dbReference>
<evidence type="ECO:0000313" key="6">
    <source>
        <dbReference type="EMBL" id="KAF3231914.1"/>
    </source>
</evidence>
<dbReference type="PANTHER" id="PTHR24185">
    <property type="entry name" value="CALCIUM-INDEPENDENT PHOSPHOLIPASE A2-GAMMA"/>
    <property type="match status" value="1"/>
</dbReference>
<name>A0A6G1MP57_ORBOL</name>
<dbReference type="EMBL" id="WIPF01000002">
    <property type="protein sequence ID" value="KAF3231914.1"/>
    <property type="molecule type" value="Genomic_DNA"/>
</dbReference>
<dbReference type="Pfam" id="PF01734">
    <property type="entry name" value="Patatin"/>
    <property type="match status" value="1"/>
</dbReference>
<dbReference type="InterPro" id="IPR013083">
    <property type="entry name" value="Znf_RING/FYVE/PHD"/>
</dbReference>
<dbReference type="GO" id="GO:0016020">
    <property type="term" value="C:membrane"/>
    <property type="evidence" value="ECO:0007669"/>
    <property type="project" value="TreeGrafter"/>
</dbReference>
<dbReference type="Gene3D" id="3.30.40.10">
    <property type="entry name" value="Zinc/RING finger domain, C3HC4 (zinc finger)"/>
    <property type="match status" value="1"/>
</dbReference>
<dbReference type="InterPro" id="IPR016035">
    <property type="entry name" value="Acyl_Trfase/lysoPLipase"/>
</dbReference>
<feature type="short sequence motif" description="GXSXG" evidence="5">
    <location>
        <begin position="435"/>
        <end position="439"/>
    </location>
</feature>
<dbReference type="SUPFAM" id="SSF52151">
    <property type="entry name" value="FabD/lysophospholipase-like"/>
    <property type="match status" value="1"/>
</dbReference>
<comment type="caution">
    <text evidence="6">The sequence shown here is derived from an EMBL/GenBank/DDBJ whole genome shotgun (WGS) entry which is preliminary data.</text>
</comment>
<sequence length="893" mass="99601">MHEFKISQDGTFDIGDSMSNNLIKSLNSSKIPFRSHVRVHLGGASDCGKIPPLMGWKSEGYPEQHDSVELHVVQTQSLNILSGTSHSPTLWERYAIARLIAIISTSITLEITGEVGAGLKELEHWTKLVQLLGRGSDPYLHWSPAPYIYIQPNNKICEPELAEQKRKLPYLNTDEEITHETAISAGPLSFSPSVLRQALKLLSPIPRPSEFDGKSWLAEALGHTNDWVRHTRKLAKLPSLETADKFNLLVSYIKLEAKSRQIIYGSSITAHTSNILNTIYDIREFRDRSKLMKEINGVEQSDITPESHYQILSRFSKPWHNLTSSGTCFTCLFRQPEKMLPCGHFTCDRCIQLFGHQVSMAEFKFRIDSCALCNARFSNQVFDLEPPSAGVRLLSLDGGGCRAVITIEVLRQLSDALLKLGIQSAICKNFDLCVGTSAGALILLKMLRGRSCTDQLMEEFKTLASRLFQPRKGLLSRIGKSLSGGVRTLLTDGWMSASVFNQLLQDNLPNGKFFGGKGLRSGDITKIGVTTVRSDSTACLLANYNGSYRHDNKGYEFLREDNFKEEVEVWEAGRCSAGIPGYFEPMLLRQKGAYFDDGGLRYNNPAGLAINESKRIWELPKNLDILLSVGTGFMKSQPPASRSLLRNRSLLRMGRYFLASLCGEATWQNVEAIVADVEQYKGRFRRVNIELQNDEAAIDDPSVMEPLISKTNQSLQGSTEIVEIANILASSQFYFELDYAVRSGGRIRCAGRILSRLSAGSTSLIEFTRKIEGSRFFVPGKSIKCAPSSLVLNVVRGAAFERHVKFSIPIMQPLHFDIQFQLQPMEERRSISGFPANVEFLRTANNISKLRYKFSGGVRKRSMSDVLAEAGLSGSGHKDKKRRLEGKLIDGST</sequence>
<keyword evidence="3 5" id="KW-0443">Lipid metabolism</keyword>
<dbReference type="GO" id="GO:0016042">
    <property type="term" value="P:lipid catabolic process"/>
    <property type="evidence" value="ECO:0007669"/>
    <property type="project" value="UniProtKB-UniRule"/>
</dbReference>
<feature type="active site" description="Proton acceptor" evidence="5">
    <location>
        <position position="597"/>
    </location>
</feature>
<keyword evidence="4" id="KW-0863">Zinc-finger</keyword>
<dbReference type="InterPro" id="IPR001841">
    <property type="entry name" value="Znf_RING"/>
</dbReference>
<feature type="short sequence motif" description="DGA/G" evidence="5">
    <location>
        <begin position="597"/>
        <end position="599"/>
    </location>
</feature>
<dbReference type="GO" id="GO:0008270">
    <property type="term" value="F:zinc ion binding"/>
    <property type="evidence" value="ECO:0007669"/>
    <property type="project" value="UniProtKB-KW"/>
</dbReference>
<dbReference type="PROSITE" id="PS51635">
    <property type="entry name" value="PNPLA"/>
    <property type="match status" value="1"/>
</dbReference>
<dbReference type="InterPro" id="IPR002641">
    <property type="entry name" value="PNPLA_dom"/>
</dbReference>
<organism evidence="6 7">
    <name type="scientific">Orbilia oligospora</name>
    <name type="common">Nematode-trapping fungus</name>
    <name type="synonym">Arthrobotrys oligospora</name>
    <dbReference type="NCBI Taxonomy" id="2813651"/>
    <lineage>
        <taxon>Eukaryota</taxon>
        <taxon>Fungi</taxon>
        <taxon>Dikarya</taxon>
        <taxon>Ascomycota</taxon>
        <taxon>Pezizomycotina</taxon>
        <taxon>Orbiliomycetes</taxon>
        <taxon>Orbiliales</taxon>
        <taxon>Orbiliaceae</taxon>
        <taxon>Orbilia</taxon>
    </lineage>
</organism>
<dbReference type="PROSITE" id="PS50089">
    <property type="entry name" value="ZF_RING_2"/>
    <property type="match status" value="1"/>
</dbReference>
<evidence type="ECO:0000256" key="1">
    <source>
        <dbReference type="ARBA" id="ARBA00022801"/>
    </source>
</evidence>
<dbReference type="Gene3D" id="3.40.1090.10">
    <property type="entry name" value="Cytosolic phospholipase A2 catalytic domain"/>
    <property type="match status" value="1"/>
</dbReference>
<keyword evidence="4" id="KW-0479">Metal-binding</keyword>
<keyword evidence="4" id="KW-0862">Zinc</keyword>
<evidence type="ECO:0000313" key="7">
    <source>
        <dbReference type="Proteomes" id="UP000483672"/>
    </source>
</evidence>
<dbReference type="GO" id="GO:0019369">
    <property type="term" value="P:arachidonate metabolic process"/>
    <property type="evidence" value="ECO:0007669"/>
    <property type="project" value="TreeGrafter"/>
</dbReference>
<dbReference type="GO" id="GO:0047499">
    <property type="term" value="F:calcium-independent phospholipase A2 activity"/>
    <property type="evidence" value="ECO:0007669"/>
    <property type="project" value="TreeGrafter"/>
</dbReference>